<dbReference type="PROSITE" id="PS51257">
    <property type="entry name" value="PROKAR_LIPOPROTEIN"/>
    <property type="match status" value="1"/>
</dbReference>
<keyword evidence="4" id="KW-1185">Reference proteome</keyword>
<dbReference type="Proteomes" id="UP001519654">
    <property type="component" value="Unassembled WGS sequence"/>
</dbReference>
<dbReference type="PANTHER" id="PTHR33546">
    <property type="entry name" value="LARGE, MULTIFUNCTIONAL SECRETED PROTEIN-RELATED"/>
    <property type="match status" value="1"/>
</dbReference>
<dbReference type="Gene3D" id="2.120.10.30">
    <property type="entry name" value="TolB, C-terminal domain"/>
    <property type="match status" value="1"/>
</dbReference>
<dbReference type="PANTHER" id="PTHR33546:SF1">
    <property type="entry name" value="LARGE, MULTIFUNCTIONAL SECRETED PROTEIN"/>
    <property type="match status" value="1"/>
</dbReference>
<feature type="signal peptide" evidence="1">
    <location>
        <begin position="1"/>
        <end position="22"/>
    </location>
</feature>
<sequence length="423" mass="44536">MRTKAPAALAVALLLATTAACSTDEPAAAPAAPVEPTASTTTKGLVSTEVKGSDGHTVKAPPGWTVSVWAKIPGARLMAWTPDDRLLVSRPESGDVLILDQDGRPQTLVGSLNQPHGLAFDGDTLYVAESDQVDSFRYAGGKATAKTVVIDDLPDAKSLELGGKYAHALKSVAVGADKSLYVSIGSTGNISAEDREAKPERAAILRKPPTGNVQTFARGVRNGTGLAIDPDGGVWTAVNNRDNTANPENGDVEESYVNDHPLEPLALLTEGRDLGWPYCNPDPDLDAGARAYTARPFIRDVQTNRDGRNLDCSKLKPSEQGMGAHSAPLGLSFAADVPGGYGPGALVGVHGSWNRNPPRPPEVSFFAWRDGTLGPQQTLLTGFQREDGSRWGRPVMAVMGPDGSLYVSDDFAGVVYRVTVSSS</sequence>
<feature type="domain" description="Pyrroloquinoline quinone-dependent pyranose dehydrogenase beta-propeller" evidence="2">
    <location>
        <begin position="59"/>
        <end position="419"/>
    </location>
</feature>
<keyword evidence="1" id="KW-0732">Signal</keyword>
<dbReference type="InterPro" id="IPR011042">
    <property type="entry name" value="6-blade_b-propeller_TolB-like"/>
</dbReference>
<dbReference type="InterPro" id="IPR011041">
    <property type="entry name" value="Quinoprot_gluc/sorb_DH_b-prop"/>
</dbReference>
<evidence type="ECO:0000259" key="2">
    <source>
        <dbReference type="Pfam" id="PF22807"/>
    </source>
</evidence>
<dbReference type="Pfam" id="PF22807">
    <property type="entry name" value="TrAA12"/>
    <property type="match status" value="1"/>
</dbReference>
<dbReference type="EMBL" id="JAHKKG010000019">
    <property type="protein sequence ID" value="MBU2670297.1"/>
    <property type="molecule type" value="Genomic_DNA"/>
</dbReference>
<evidence type="ECO:0000256" key="1">
    <source>
        <dbReference type="SAM" id="SignalP"/>
    </source>
</evidence>
<feature type="chain" id="PRO_5045090490" evidence="1">
    <location>
        <begin position="23"/>
        <end position="423"/>
    </location>
</feature>
<accession>A0ABS5Z3M6</accession>
<evidence type="ECO:0000313" key="4">
    <source>
        <dbReference type="Proteomes" id="UP001519654"/>
    </source>
</evidence>
<dbReference type="InterPro" id="IPR054539">
    <property type="entry name" value="Beta-prop_PDH"/>
</dbReference>
<dbReference type="RefSeq" id="WP_215795524.1">
    <property type="nucleotide sequence ID" value="NZ_JAHKKG010000019.1"/>
</dbReference>
<reference evidence="3 4" key="1">
    <citation type="submission" date="2021-06" db="EMBL/GenBank/DDBJ databases">
        <title>Actinoplanes lichenicola sp. nov., and Actinoplanes ovalisporus sp. nov., isolated from lichen in Thailand.</title>
        <authorList>
            <person name="Saeng-In P."/>
            <person name="Kanchanasin P."/>
            <person name="Yuki M."/>
            <person name="Kudo T."/>
            <person name="Ohkuma M."/>
            <person name="Phongsopitanun W."/>
            <person name="Tanasupawat S."/>
        </authorList>
    </citation>
    <scope>NUCLEOTIDE SEQUENCE [LARGE SCALE GENOMIC DNA]</scope>
    <source>
        <strain evidence="3 4">NBRC 110975</strain>
    </source>
</reference>
<organism evidence="3 4">
    <name type="scientific">Paractinoplanes bogorensis</name>
    <dbReference type="NCBI Taxonomy" id="1610840"/>
    <lineage>
        <taxon>Bacteria</taxon>
        <taxon>Bacillati</taxon>
        <taxon>Actinomycetota</taxon>
        <taxon>Actinomycetes</taxon>
        <taxon>Micromonosporales</taxon>
        <taxon>Micromonosporaceae</taxon>
        <taxon>Paractinoplanes</taxon>
    </lineage>
</organism>
<gene>
    <name evidence="3" type="ORF">KOI35_43025</name>
</gene>
<protein>
    <submittedName>
        <fullName evidence="3">Gluconolaconase</fullName>
    </submittedName>
</protein>
<evidence type="ECO:0000313" key="3">
    <source>
        <dbReference type="EMBL" id="MBU2670297.1"/>
    </source>
</evidence>
<name>A0ABS5Z3M6_9ACTN</name>
<dbReference type="SUPFAM" id="SSF50952">
    <property type="entry name" value="Soluble quinoprotein glucose dehydrogenase"/>
    <property type="match status" value="1"/>
</dbReference>
<comment type="caution">
    <text evidence="3">The sequence shown here is derived from an EMBL/GenBank/DDBJ whole genome shotgun (WGS) entry which is preliminary data.</text>
</comment>
<proteinExistence type="predicted"/>